<organism evidence="2 3">
    <name type="scientific">Nephila pilipes</name>
    <name type="common">Giant wood spider</name>
    <name type="synonym">Nephila maculata</name>
    <dbReference type="NCBI Taxonomy" id="299642"/>
    <lineage>
        <taxon>Eukaryota</taxon>
        <taxon>Metazoa</taxon>
        <taxon>Ecdysozoa</taxon>
        <taxon>Arthropoda</taxon>
        <taxon>Chelicerata</taxon>
        <taxon>Arachnida</taxon>
        <taxon>Araneae</taxon>
        <taxon>Araneomorphae</taxon>
        <taxon>Entelegynae</taxon>
        <taxon>Araneoidea</taxon>
        <taxon>Nephilidae</taxon>
        <taxon>Nephila</taxon>
    </lineage>
</organism>
<feature type="compositionally biased region" description="Basic and acidic residues" evidence="1">
    <location>
        <begin position="1"/>
        <end position="18"/>
    </location>
</feature>
<evidence type="ECO:0000313" key="3">
    <source>
        <dbReference type="Proteomes" id="UP000887013"/>
    </source>
</evidence>
<comment type="caution">
    <text evidence="2">The sequence shown here is derived from an EMBL/GenBank/DDBJ whole genome shotgun (WGS) entry which is preliminary data.</text>
</comment>
<sequence>MNDRPVESEGEKKKDVRETNSSGNCPSLLTCLGYDSSQKILPPPLRSGRGVRQLLEILFLIRNEEFSAPKNTKKTCRRTSDLCTLLPVYFSHVWEVTLAQMKLAGFIVN</sequence>
<dbReference type="Proteomes" id="UP000887013">
    <property type="component" value="Unassembled WGS sequence"/>
</dbReference>
<dbReference type="AlphaFoldDB" id="A0A8X6P197"/>
<keyword evidence="3" id="KW-1185">Reference proteome</keyword>
<evidence type="ECO:0000313" key="2">
    <source>
        <dbReference type="EMBL" id="GFT41683.1"/>
    </source>
</evidence>
<accession>A0A8X6P197</accession>
<reference evidence="2" key="1">
    <citation type="submission" date="2020-08" db="EMBL/GenBank/DDBJ databases">
        <title>Multicomponent nature underlies the extraordinary mechanical properties of spider dragline silk.</title>
        <authorList>
            <person name="Kono N."/>
            <person name="Nakamura H."/>
            <person name="Mori M."/>
            <person name="Yoshida Y."/>
            <person name="Ohtoshi R."/>
            <person name="Malay A.D."/>
            <person name="Moran D.A.P."/>
            <person name="Tomita M."/>
            <person name="Numata K."/>
            <person name="Arakawa K."/>
        </authorList>
    </citation>
    <scope>NUCLEOTIDE SEQUENCE</scope>
</reference>
<protein>
    <submittedName>
        <fullName evidence="2">Uncharacterized protein</fullName>
    </submittedName>
</protein>
<proteinExistence type="predicted"/>
<gene>
    <name evidence="2" type="ORF">NPIL_692011</name>
</gene>
<feature type="region of interest" description="Disordered" evidence="1">
    <location>
        <begin position="1"/>
        <end position="24"/>
    </location>
</feature>
<name>A0A8X6P197_NEPPI</name>
<evidence type="ECO:0000256" key="1">
    <source>
        <dbReference type="SAM" id="MobiDB-lite"/>
    </source>
</evidence>
<dbReference type="EMBL" id="BMAW01110146">
    <property type="protein sequence ID" value="GFT41683.1"/>
    <property type="molecule type" value="Genomic_DNA"/>
</dbReference>